<evidence type="ECO:0000256" key="1">
    <source>
        <dbReference type="SAM" id="SignalP"/>
    </source>
</evidence>
<evidence type="ECO:0000313" key="4">
    <source>
        <dbReference type="EMBL" id="XBW03494.1"/>
    </source>
</evidence>
<dbReference type="Pfam" id="PF24092">
    <property type="entry name" value="DUF7373_C"/>
    <property type="match status" value="1"/>
</dbReference>
<gene>
    <name evidence="4" type="ORF">RBB84_19740</name>
</gene>
<reference evidence="4" key="1">
    <citation type="submission" date="2023-08" db="EMBL/GenBank/DDBJ databases">
        <title>The novel hydrolase IpcH responsible for the initial isoprocarb degradation step in Rhodococcus sp. D-6.</title>
        <authorList>
            <person name="Zhu Q."/>
        </authorList>
    </citation>
    <scope>NUCLEOTIDE SEQUENCE</scope>
    <source>
        <strain evidence="4">D-6</strain>
    </source>
</reference>
<dbReference type="RefSeq" id="WP_326603543.1">
    <property type="nucleotide sequence ID" value="NZ_CP132970.1"/>
</dbReference>
<dbReference type="AlphaFoldDB" id="A0AAU7UU91"/>
<dbReference type="Pfam" id="PF24088">
    <property type="entry name" value="DUF7373"/>
    <property type="match status" value="1"/>
</dbReference>
<dbReference type="InterPro" id="IPR056463">
    <property type="entry name" value="DUF7373_C"/>
</dbReference>
<dbReference type="KEGG" id="rhox:RBB84_19740"/>
<evidence type="ECO:0000259" key="3">
    <source>
        <dbReference type="Pfam" id="PF24092"/>
    </source>
</evidence>
<feature type="domain" description="DUF7373" evidence="2">
    <location>
        <begin position="72"/>
        <end position="269"/>
    </location>
</feature>
<keyword evidence="1" id="KW-0732">Signal</keyword>
<proteinExistence type="predicted"/>
<dbReference type="InterPro" id="IPR055797">
    <property type="entry name" value="DUF7373"/>
</dbReference>
<feature type="signal peptide" evidence="1">
    <location>
        <begin position="1"/>
        <end position="31"/>
    </location>
</feature>
<evidence type="ECO:0000259" key="2">
    <source>
        <dbReference type="Pfam" id="PF24088"/>
    </source>
</evidence>
<organism evidence="4">
    <name type="scientific">Rhodococcus sp. D-6</name>
    <dbReference type="NCBI Taxonomy" id="1387842"/>
    <lineage>
        <taxon>Bacteria</taxon>
        <taxon>Bacillati</taxon>
        <taxon>Actinomycetota</taxon>
        <taxon>Actinomycetes</taxon>
        <taxon>Mycobacteriales</taxon>
        <taxon>Nocardiaceae</taxon>
        <taxon>Rhodococcus</taxon>
    </lineage>
</organism>
<dbReference type="PROSITE" id="PS51257">
    <property type="entry name" value="PROKAR_LIPOPROTEIN"/>
    <property type="match status" value="1"/>
</dbReference>
<protein>
    <submittedName>
        <fullName evidence="4">Uncharacterized protein</fullName>
    </submittedName>
</protein>
<dbReference type="EMBL" id="CP132970">
    <property type="protein sequence ID" value="XBW03494.1"/>
    <property type="molecule type" value="Genomic_DNA"/>
</dbReference>
<feature type="domain" description="DUF7373" evidence="3">
    <location>
        <begin position="274"/>
        <end position="413"/>
    </location>
</feature>
<sequence length="419" mass="44778">MTSRHRARVRTGAALLAAAVTVTGCTSTANGDTAEAAADTTTVERTAALIPAAPGEPDPGEFSTRPSDYPATAGDAEIGNIIESQRMAEFVVLPAEVDPALTEEYLDLTRPIFGPVPLAYLLADTDSRIEQIGADTGMLAGFSTARFTKDNRARMVHAALRFRDDAAAGEAATRLHEHLLDPAVSGPTAAPYALATMPDSLVHTIATEYSRSVAALTQHGHYLIYTFVDSPTDRVSWADGALEHALELQRPMLDRFPVTAPDELADLPVDIDDMLRRTLRYPEGADGAQVPAVYGPRGAAHLIAQLDTLDMFADTAATHMARDATFVYRTDATDRAQALFDRVVAQMRNKNDDISVVGAAGPPGVPDARCFEVITPYSEAATCALLYDTYVAEIRTKTVAGAHEATAAQYLIFQAADTD</sequence>
<name>A0AAU7UU91_9NOCA</name>
<feature type="chain" id="PRO_5043975258" evidence="1">
    <location>
        <begin position="32"/>
        <end position="419"/>
    </location>
</feature>
<accession>A0AAU7UU91</accession>